<gene>
    <name evidence="5" type="primary">AP4E1</name>
    <name evidence="5" type="ORF">HK097_004911</name>
</gene>
<accession>A0AAD5S899</accession>
<protein>
    <submittedName>
        <fullName evidence="5">AP-4 complex subunit epsilon-1</fullName>
    </submittedName>
</protein>
<dbReference type="Gene3D" id="1.25.10.10">
    <property type="entry name" value="Leucine-rich Repeat Variant"/>
    <property type="match status" value="1"/>
</dbReference>
<dbReference type="EMBL" id="JADGJD010002311">
    <property type="protein sequence ID" value="KAJ3033306.1"/>
    <property type="molecule type" value="Genomic_DNA"/>
</dbReference>
<organism evidence="5 6">
    <name type="scientific">Rhizophlyctis rosea</name>
    <dbReference type="NCBI Taxonomy" id="64517"/>
    <lineage>
        <taxon>Eukaryota</taxon>
        <taxon>Fungi</taxon>
        <taxon>Fungi incertae sedis</taxon>
        <taxon>Chytridiomycota</taxon>
        <taxon>Chytridiomycota incertae sedis</taxon>
        <taxon>Chytridiomycetes</taxon>
        <taxon>Rhizophlyctidales</taxon>
        <taxon>Rhizophlyctidaceae</taxon>
        <taxon>Rhizophlyctis</taxon>
    </lineage>
</organism>
<dbReference type="Proteomes" id="UP001212841">
    <property type="component" value="Unassembled WGS sequence"/>
</dbReference>
<dbReference type="PANTHER" id="PTHR22780">
    <property type="entry name" value="ADAPTIN, ALPHA/GAMMA/EPSILON"/>
    <property type="match status" value="1"/>
</dbReference>
<dbReference type="InterPro" id="IPR011989">
    <property type="entry name" value="ARM-like"/>
</dbReference>
<evidence type="ECO:0000313" key="6">
    <source>
        <dbReference type="Proteomes" id="UP001212841"/>
    </source>
</evidence>
<feature type="non-terminal residue" evidence="5">
    <location>
        <position position="99"/>
    </location>
</feature>
<evidence type="ECO:0000256" key="4">
    <source>
        <dbReference type="ARBA" id="ARBA00023136"/>
    </source>
</evidence>
<comment type="caution">
    <text evidence="5">The sequence shown here is derived from an EMBL/GenBank/DDBJ whole genome shotgun (WGS) entry which is preliminary data.</text>
</comment>
<name>A0AAD5S899_9FUNG</name>
<evidence type="ECO:0000313" key="5">
    <source>
        <dbReference type="EMBL" id="KAJ3033306.1"/>
    </source>
</evidence>
<reference evidence="5" key="1">
    <citation type="submission" date="2020-05" db="EMBL/GenBank/DDBJ databases">
        <title>Phylogenomic resolution of chytrid fungi.</title>
        <authorList>
            <person name="Stajich J.E."/>
            <person name="Amses K."/>
            <person name="Simmons R."/>
            <person name="Seto K."/>
            <person name="Myers J."/>
            <person name="Bonds A."/>
            <person name="Quandt C.A."/>
            <person name="Barry K."/>
            <person name="Liu P."/>
            <person name="Grigoriev I."/>
            <person name="Longcore J.E."/>
            <person name="James T.Y."/>
        </authorList>
    </citation>
    <scope>NUCLEOTIDE SEQUENCE</scope>
    <source>
        <strain evidence="5">JEL0318</strain>
    </source>
</reference>
<proteinExistence type="predicted"/>
<keyword evidence="3" id="KW-0653">Protein transport</keyword>
<dbReference type="GO" id="GO:0015031">
    <property type="term" value="P:protein transport"/>
    <property type="evidence" value="ECO:0007669"/>
    <property type="project" value="UniProtKB-KW"/>
</dbReference>
<evidence type="ECO:0000256" key="2">
    <source>
        <dbReference type="ARBA" id="ARBA00022448"/>
    </source>
</evidence>
<dbReference type="InterPro" id="IPR050840">
    <property type="entry name" value="Adaptor_Complx_Large_Subunit"/>
</dbReference>
<dbReference type="GO" id="GO:0005737">
    <property type="term" value="C:cytoplasm"/>
    <property type="evidence" value="ECO:0007669"/>
    <property type="project" value="UniProtKB-ARBA"/>
</dbReference>
<evidence type="ECO:0000256" key="3">
    <source>
        <dbReference type="ARBA" id="ARBA00022927"/>
    </source>
</evidence>
<evidence type="ECO:0000256" key="1">
    <source>
        <dbReference type="ARBA" id="ARBA00004308"/>
    </source>
</evidence>
<keyword evidence="4" id="KW-0472">Membrane</keyword>
<dbReference type="GO" id="GO:0012505">
    <property type="term" value="C:endomembrane system"/>
    <property type="evidence" value="ECO:0007669"/>
    <property type="project" value="UniProtKB-SubCell"/>
</dbReference>
<keyword evidence="2" id="KW-0813">Transport</keyword>
<dbReference type="AlphaFoldDB" id="A0AAD5S899"/>
<keyword evidence="6" id="KW-1185">Reference proteome</keyword>
<comment type="subcellular location">
    <subcellularLocation>
        <location evidence="1">Endomembrane system</location>
    </subcellularLocation>
</comment>
<sequence>MRGIAIKNPQIAVSHASKFKRVLADREASVMMTALRLFRVLVEASPATYKSLLPAFVHIHRQIIGRHLPDEYDHHGVPALWAQVDCIQIFRILVVRNET</sequence>